<name>A0ABV5FVA1_9MICC</name>
<gene>
    <name evidence="2" type="ORF">ACFFX0_05105</name>
</gene>
<comment type="caution">
    <text evidence="2">The sequence shown here is derived from an EMBL/GenBank/DDBJ whole genome shotgun (WGS) entry which is preliminary data.</text>
</comment>
<sequence length="144" mass="15140">MEITGVVRDAARTAGLSAAAVARRGRPLHLPGEAGHPPADGQESVEVQSHGHKVATGGHAGPPSPRKRGRMEDQPPAGSRGWPALVVRVEGRCPCRPWRATPRRPPPPIPRSSGISASSRTSTTASRPWRTACCSPPAWSSRGT</sequence>
<dbReference type="EMBL" id="JBHMFI010000001">
    <property type="protein sequence ID" value="MFB9070601.1"/>
    <property type="molecule type" value="Genomic_DNA"/>
</dbReference>
<feature type="compositionally biased region" description="Low complexity" evidence="1">
    <location>
        <begin position="111"/>
        <end position="132"/>
    </location>
</feature>
<evidence type="ECO:0000256" key="1">
    <source>
        <dbReference type="SAM" id="MobiDB-lite"/>
    </source>
</evidence>
<organism evidence="2 3">
    <name type="scientific">Citricoccus parietis</name>
    <dbReference type="NCBI Taxonomy" id="592307"/>
    <lineage>
        <taxon>Bacteria</taxon>
        <taxon>Bacillati</taxon>
        <taxon>Actinomycetota</taxon>
        <taxon>Actinomycetes</taxon>
        <taxon>Micrococcales</taxon>
        <taxon>Micrococcaceae</taxon>
        <taxon>Citricoccus</taxon>
    </lineage>
</organism>
<proteinExistence type="predicted"/>
<accession>A0ABV5FVA1</accession>
<keyword evidence="3" id="KW-1185">Reference proteome</keyword>
<protein>
    <submittedName>
        <fullName evidence="2">Uncharacterized protein</fullName>
    </submittedName>
</protein>
<evidence type="ECO:0000313" key="3">
    <source>
        <dbReference type="Proteomes" id="UP001589575"/>
    </source>
</evidence>
<reference evidence="2 3" key="1">
    <citation type="submission" date="2024-09" db="EMBL/GenBank/DDBJ databases">
        <authorList>
            <person name="Sun Q."/>
            <person name="Mori K."/>
        </authorList>
    </citation>
    <scope>NUCLEOTIDE SEQUENCE [LARGE SCALE GENOMIC DNA]</scope>
    <source>
        <strain evidence="2 3">CCM 7609</strain>
    </source>
</reference>
<feature type="region of interest" description="Disordered" evidence="1">
    <location>
        <begin position="17"/>
        <end position="144"/>
    </location>
</feature>
<evidence type="ECO:0000313" key="2">
    <source>
        <dbReference type="EMBL" id="MFB9070601.1"/>
    </source>
</evidence>
<dbReference type="Proteomes" id="UP001589575">
    <property type="component" value="Unassembled WGS sequence"/>
</dbReference>